<evidence type="ECO:0000259" key="2">
    <source>
        <dbReference type="Pfam" id="PF13360"/>
    </source>
</evidence>
<organism evidence="3 4">
    <name type="scientific">Enemella evansiae</name>
    <dbReference type="NCBI Taxonomy" id="2016499"/>
    <lineage>
        <taxon>Bacteria</taxon>
        <taxon>Bacillati</taxon>
        <taxon>Actinomycetota</taxon>
        <taxon>Actinomycetes</taxon>
        <taxon>Propionibacteriales</taxon>
        <taxon>Propionibacteriaceae</taxon>
        <taxon>Enemella</taxon>
    </lineage>
</organism>
<dbReference type="SUPFAM" id="SSF50998">
    <property type="entry name" value="Quinoprotein alcohol dehydrogenase-like"/>
    <property type="match status" value="1"/>
</dbReference>
<evidence type="ECO:0000313" key="4">
    <source>
        <dbReference type="Proteomes" id="UP000215896"/>
    </source>
</evidence>
<dbReference type="SMART" id="SM00564">
    <property type="entry name" value="PQQ"/>
    <property type="match status" value="3"/>
</dbReference>
<feature type="region of interest" description="Disordered" evidence="1">
    <location>
        <begin position="230"/>
        <end position="250"/>
    </location>
</feature>
<evidence type="ECO:0000313" key="3">
    <source>
        <dbReference type="EMBL" id="OYO14718.1"/>
    </source>
</evidence>
<dbReference type="InterPro" id="IPR011047">
    <property type="entry name" value="Quinoprotein_ADH-like_sf"/>
</dbReference>
<dbReference type="InterPro" id="IPR015943">
    <property type="entry name" value="WD40/YVTN_repeat-like_dom_sf"/>
</dbReference>
<reference evidence="3 4" key="1">
    <citation type="submission" date="2017-07" db="EMBL/GenBank/DDBJ databases">
        <title>Draft whole genome sequences of clinical Proprionibacteriaceae strains.</title>
        <authorList>
            <person name="Bernier A.-M."/>
            <person name="Bernard K."/>
            <person name="Domingo M.-C."/>
        </authorList>
    </citation>
    <scope>NUCLEOTIDE SEQUENCE [LARGE SCALE GENOMIC DNA]</scope>
    <source>
        <strain evidence="3 4">NML 030167</strain>
    </source>
</reference>
<dbReference type="OrthoDB" id="3719819at2"/>
<dbReference type="EMBL" id="NMVO01000012">
    <property type="protein sequence ID" value="OYO14718.1"/>
    <property type="molecule type" value="Genomic_DNA"/>
</dbReference>
<keyword evidence="4" id="KW-1185">Reference proteome</keyword>
<dbReference type="InterPro" id="IPR002372">
    <property type="entry name" value="PQQ_rpt_dom"/>
</dbReference>
<accession>A0A255GFS8</accession>
<dbReference type="Pfam" id="PF13360">
    <property type="entry name" value="PQQ_2"/>
    <property type="match status" value="1"/>
</dbReference>
<name>A0A255GFS8_9ACTN</name>
<comment type="caution">
    <text evidence="3">The sequence shown here is derived from an EMBL/GenBank/DDBJ whole genome shotgun (WGS) entry which is preliminary data.</text>
</comment>
<dbReference type="Gene3D" id="2.130.10.10">
    <property type="entry name" value="YVTN repeat-like/Quinoprotein amine dehydrogenase"/>
    <property type="match status" value="1"/>
</dbReference>
<dbReference type="AlphaFoldDB" id="A0A255GFS8"/>
<sequence>MSTRYEPPRHRAREVSVLILLLALLTTAGVLATDPFRNPVALTGAAGRWVPADADRAYATIEGTGRTGAGASDPAMVEHARLSPQQAVEAISSTAYETILRRDRWPTQWWRETLFASGWNDPWRNRLRGLDNAGAITRTAQTWGDRGLVFGPGLLELPADVAPGVRWNSTGEVAGNEEFGIGRYRNDSSASAVGDCLLVVSDTALTAEDGTPRSWREENTWCPGRGVVAERGSTDLGPAPLQWSTRPGEVEPLKPDRLLPPQVPLDRLADWTRRPMTGFRGDASFGFERGRDQTMSGAGAVSAGGVAMLRASVTPDVIALEATEQNDQLPVTRLHPGGAILNLTAVGDMIAVSTTDRRVQLYHPGGYQAWTATLPDVSSTGPVRVGTDRIVVATLGGSVHGLDLATGRELWRQQLDAGVTVKPASDGTSIAVADEQQNITVLDAATGAELWQHDSPIPIRGVAVSRGQLFTNAAGWLRMTRIADEQFVWESAVPATVTLAVTSTRVVVAGQRETLLLDPADGRRVAALGGADDLLTVDDTAFLVTGDELSAVGPDGQRRGSWPLTPASNRILQPSDSGIWVLGRDPEWTMDRVGP</sequence>
<proteinExistence type="predicted"/>
<dbReference type="InterPro" id="IPR018391">
    <property type="entry name" value="PQQ_b-propeller_rpt"/>
</dbReference>
<dbReference type="Proteomes" id="UP000215896">
    <property type="component" value="Unassembled WGS sequence"/>
</dbReference>
<dbReference type="RefSeq" id="WP_094405403.1">
    <property type="nucleotide sequence ID" value="NZ_NMVO01000012.1"/>
</dbReference>
<feature type="domain" description="Pyrrolo-quinoline quinone repeat" evidence="2">
    <location>
        <begin position="357"/>
        <end position="498"/>
    </location>
</feature>
<evidence type="ECO:0000256" key="1">
    <source>
        <dbReference type="SAM" id="MobiDB-lite"/>
    </source>
</evidence>
<protein>
    <recommendedName>
        <fullName evidence="2">Pyrrolo-quinoline quinone repeat domain-containing protein</fullName>
    </recommendedName>
</protein>
<gene>
    <name evidence="3" type="ORF">CGZ94_09140</name>
</gene>